<evidence type="ECO:0000259" key="7">
    <source>
        <dbReference type="Pfam" id="PF02668"/>
    </source>
</evidence>
<evidence type="ECO:0000256" key="2">
    <source>
        <dbReference type="ARBA" id="ARBA00005896"/>
    </source>
</evidence>
<keyword evidence="6" id="KW-0408">Iron</keyword>
<dbReference type="EMBL" id="JAGTJR010000057">
    <property type="protein sequence ID" value="KAH7025576.1"/>
    <property type="molecule type" value="Genomic_DNA"/>
</dbReference>
<dbReference type="Proteomes" id="UP000774617">
    <property type="component" value="Unassembled WGS sequence"/>
</dbReference>
<dbReference type="InterPro" id="IPR042098">
    <property type="entry name" value="TauD-like_sf"/>
</dbReference>
<dbReference type="Gene3D" id="3.60.130.10">
    <property type="entry name" value="Clavaminate synthase-like"/>
    <property type="match status" value="1"/>
</dbReference>
<evidence type="ECO:0000256" key="4">
    <source>
        <dbReference type="ARBA" id="ARBA00022964"/>
    </source>
</evidence>
<accession>A0ABQ8FTP0</accession>
<proteinExistence type="inferred from homology"/>
<evidence type="ECO:0000256" key="1">
    <source>
        <dbReference type="ARBA" id="ARBA00001954"/>
    </source>
</evidence>
<dbReference type="InterPro" id="IPR003819">
    <property type="entry name" value="TauD/TfdA-like"/>
</dbReference>
<evidence type="ECO:0000313" key="9">
    <source>
        <dbReference type="Proteomes" id="UP000774617"/>
    </source>
</evidence>
<evidence type="ECO:0000313" key="8">
    <source>
        <dbReference type="EMBL" id="KAH7025576.1"/>
    </source>
</evidence>
<comment type="similarity">
    <text evidence="2">Belongs to the TfdA dioxygenase family.</text>
</comment>
<evidence type="ECO:0000256" key="3">
    <source>
        <dbReference type="ARBA" id="ARBA00022723"/>
    </source>
</evidence>
<gene>
    <name evidence="8" type="ORF">B0J12DRAFT_584937</name>
</gene>
<dbReference type="Pfam" id="PF02668">
    <property type="entry name" value="TauD"/>
    <property type="match status" value="1"/>
</dbReference>
<keyword evidence="9" id="KW-1185">Reference proteome</keyword>
<comment type="caution">
    <text evidence="8">The sequence shown here is derived from an EMBL/GenBank/DDBJ whole genome shotgun (WGS) entry which is preliminary data.</text>
</comment>
<dbReference type="PANTHER" id="PTHR30468">
    <property type="entry name" value="ALPHA-KETOGLUTARATE-DEPENDENT SULFONATE DIOXYGENASE"/>
    <property type="match status" value="1"/>
</dbReference>
<sequence length="341" mass="37738">MHSTTIKEPLRLSGALDGVKMKHLTPLLGTEIQDVNLKDWLTGPDSDAKLRDLAILISQRGVVAFRAQKDIDGELQKQLAYKLGKLSGNPAENGLWKHPMCLARGDDPDIAKLDTKVQQATHFSNDDGMPRQTAANEWHLDGCFENNPPDYTTLRMTEVPATGGDTMFASTYELYDRLSPGYQKLFESLRIRFSCPGMVKAVKASANPYPHPRGAPDNVGYEFITSAPLVRTNPVTGWKALYAAVLFVDRIEGVTAVESQQLLEKIQRLITENHDLQARFRWENEGDLVIWDNRSVVHAATHDTIGQGPRIGWRTTSIGEKPYFDPGSVSRKQALAAAGSG</sequence>
<dbReference type="SUPFAM" id="SSF51197">
    <property type="entry name" value="Clavaminate synthase-like"/>
    <property type="match status" value="1"/>
</dbReference>
<comment type="cofactor">
    <cofactor evidence="1">
        <name>Fe(2+)</name>
        <dbReference type="ChEBI" id="CHEBI:29033"/>
    </cofactor>
</comment>
<dbReference type="PANTHER" id="PTHR30468:SF10">
    <property type="entry name" value="TAUD_TFDA-LIKE DOMAIN-CONTAINING PROTEIN"/>
    <property type="match status" value="1"/>
</dbReference>
<evidence type="ECO:0000256" key="6">
    <source>
        <dbReference type="ARBA" id="ARBA00023004"/>
    </source>
</evidence>
<reference evidence="8 9" key="1">
    <citation type="journal article" date="2021" name="Nat. Commun.">
        <title>Genetic determinants of endophytism in the Arabidopsis root mycobiome.</title>
        <authorList>
            <person name="Mesny F."/>
            <person name="Miyauchi S."/>
            <person name="Thiergart T."/>
            <person name="Pickel B."/>
            <person name="Atanasova L."/>
            <person name="Karlsson M."/>
            <person name="Huettel B."/>
            <person name="Barry K.W."/>
            <person name="Haridas S."/>
            <person name="Chen C."/>
            <person name="Bauer D."/>
            <person name="Andreopoulos W."/>
            <person name="Pangilinan J."/>
            <person name="LaButti K."/>
            <person name="Riley R."/>
            <person name="Lipzen A."/>
            <person name="Clum A."/>
            <person name="Drula E."/>
            <person name="Henrissat B."/>
            <person name="Kohler A."/>
            <person name="Grigoriev I.V."/>
            <person name="Martin F.M."/>
            <person name="Hacquard S."/>
        </authorList>
    </citation>
    <scope>NUCLEOTIDE SEQUENCE [LARGE SCALE GENOMIC DNA]</scope>
    <source>
        <strain evidence="8 9">MPI-SDFR-AT-0080</strain>
    </source>
</reference>
<keyword evidence="5" id="KW-0560">Oxidoreductase</keyword>
<feature type="domain" description="TauD/TfdA-like" evidence="7">
    <location>
        <begin position="22"/>
        <end position="316"/>
    </location>
</feature>
<evidence type="ECO:0000256" key="5">
    <source>
        <dbReference type="ARBA" id="ARBA00023002"/>
    </source>
</evidence>
<keyword evidence="4 8" id="KW-0223">Dioxygenase</keyword>
<protein>
    <submittedName>
        <fullName evidence="8">Alpha-ketoglutarate-dependent sulfonate dioxygenase</fullName>
    </submittedName>
</protein>
<keyword evidence="3" id="KW-0479">Metal-binding</keyword>
<organism evidence="8 9">
    <name type="scientific">Macrophomina phaseolina</name>
    <dbReference type="NCBI Taxonomy" id="35725"/>
    <lineage>
        <taxon>Eukaryota</taxon>
        <taxon>Fungi</taxon>
        <taxon>Dikarya</taxon>
        <taxon>Ascomycota</taxon>
        <taxon>Pezizomycotina</taxon>
        <taxon>Dothideomycetes</taxon>
        <taxon>Dothideomycetes incertae sedis</taxon>
        <taxon>Botryosphaeriales</taxon>
        <taxon>Botryosphaeriaceae</taxon>
        <taxon>Macrophomina</taxon>
    </lineage>
</organism>
<dbReference type="InterPro" id="IPR051323">
    <property type="entry name" value="AtsK-like"/>
</dbReference>
<dbReference type="GO" id="GO:0051213">
    <property type="term" value="F:dioxygenase activity"/>
    <property type="evidence" value="ECO:0007669"/>
    <property type="project" value="UniProtKB-KW"/>
</dbReference>
<name>A0ABQ8FTP0_9PEZI</name>